<organism evidence="1 2">
    <name type="scientific">Stegodyphus mimosarum</name>
    <name type="common">African social velvet spider</name>
    <dbReference type="NCBI Taxonomy" id="407821"/>
    <lineage>
        <taxon>Eukaryota</taxon>
        <taxon>Metazoa</taxon>
        <taxon>Ecdysozoa</taxon>
        <taxon>Arthropoda</taxon>
        <taxon>Chelicerata</taxon>
        <taxon>Arachnida</taxon>
        <taxon>Araneae</taxon>
        <taxon>Araneomorphae</taxon>
        <taxon>Entelegynae</taxon>
        <taxon>Eresoidea</taxon>
        <taxon>Eresidae</taxon>
        <taxon>Stegodyphus</taxon>
    </lineage>
</organism>
<sequence length="135" mass="15504">MFTAVATEMSPKSFFILKKKNAFEFVTSITCNANIHFLIFMLRKMLFITLFCLSFIQPAFTKSKTCLIHSLKCNKTCYYNEHLQLDILMKVVLIIDAVKSSCLQSDCILYLELCAIFFCKEKSVSLRKLSTDGLI</sequence>
<dbReference type="EMBL" id="KK114632">
    <property type="protein sequence ID" value="KFM62926.1"/>
    <property type="molecule type" value="Genomic_DNA"/>
</dbReference>
<accession>A0A087TCT7</accession>
<reference evidence="1 2" key="1">
    <citation type="submission" date="2013-11" db="EMBL/GenBank/DDBJ databases">
        <title>Genome sequencing of Stegodyphus mimosarum.</title>
        <authorList>
            <person name="Bechsgaard J."/>
        </authorList>
    </citation>
    <scope>NUCLEOTIDE SEQUENCE [LARGE SCALE GENOMIC DNA]</scope>
</reference>
<evidence type="ECO:0000313" key="2">
    <source>
        <dbReference type="Proteomes" id="UP000054359"/>
    </source>
</evidence>
<protein>
    <submittedName>
        <fullName evidence="1">Uncharacterized protein</fullName>
    </submittedName>
</protein>
<dbReference type="Proteomes" id="UP000054359">
    <property type="component" value="Unassembled WGS sequence"/>
</dbReference>
<gene>
    <name evidence="1" type="ORF">X975_06665</name>
</gene>
<proteinExistence type="predicted"/>
<name>A0A087TCT7_STEMI</name>
<keyword evidence="2" id="KW-1185">Reference proteome</keyword>
<feature type="non-terminal residue" evidence="1">
    <location>
        <position position="135"/>
    </location>
</feature>
<dbReference type="AlphaFoldDB" id="A0A087TCT7"/>
<evidence type="ECO:0000313" key="1">
    <source>
        <dbReference type="EMBL" id="KFM62926.1"/>
    </source>
</evidence>